<reference evidence="15 16" key="1">
    <citation type="submission" date="2018-01" db="EMBL/GenBank/DDBJ databases">
        <title>Whole genome analyses suggest that Burkholderia sensu lato contains two further novel genera in the rhizoxinica-symbiotica group Mycetohabitans gen. nov., and Trinickia gen. nov.: implications for the evolution of diazotrophy and nodulation in the Burkholderiaceae.</title>
        <authorList>
            <person name="Estrada-de los Santos P."/>
            <person name="Palmer M."/>
            <person name="Chavez-Ramirez B."/>
            <person name="Beukes C."/>
            <person name="Steenkamp E.T."/>
            <person name="Hirsch A.M."/>
            <person name="Manyaka P."/>
            <person name="Maluk M."/>
            <person name="Lafos M."/>
            <person name="Crook M."/>
            <person name="Gross E."/>
            <person name="Simon M.F."/>
            <person name="Bueno dos Reis Junior F."/>
            <person name="Poole P.S."/>
            <person name="Venter S.N."/>
            <person name="James E.K."/>
        </authorList>
    </citation>
    <scope>NUCLEOTIDE SEQUENCE [LARGE SCALE GENOMIC DNA]</scope>
    <source>
        <strain evidence="15 16">JPY 581</strain>
    </source>
</reference>
<keyword evidence="16" id="KW-1185">Reference proteome</keyword>
<dbReference type="InterPro" id="IPR017871">
    <property type="entry name" value="ABC_transporter-like_CS"/>
</dbReference>
<evidence type="ECO:0000256" key="10">
    <source>
        <dbReference type="PROSITE-ProRule" id="PRU00169"/>
    </source>
</evidence>
<gene>
    <name evidence="15" type="ORF">C0Z20_16025</name>
</gene>
<keyword evidence="7 15" id="KW-0067">ATP-binding</keyword>
<dbReference type="EMBL" id="PNYC01000009">
    <property type="protein sequence ID" value="PMS35945.1"/>
    <property type="molecule type" value="Genomic_DNA"/>
</dbReference>
<dbReference type="OrthoDB" id="8554730at2"/>
<dbReference type="GO" id="GO:0140359">
    <property type="term" value="F:ABC-type transporter activity"/>
    <property type="evidence" value="ECO:0007669"/>
    <property type="project" value="InterPro"/>
</dbReference>
<feature type="modified residue" description="4-aspartylphosphate" evidence="10">
    <location>
        <position position="795"/>
    </location>
</feature>
<comment type="caution">
    <text evidence="15">The sequence shown here is derived from an EMBL/GenBank/DDBJ whole genome shotgun (WGS) entry which is preliminary data.</text>
</comment>
<evidence type="ECO:0000256" key="2">
    <source>
        <dbReference type="ARBA" id="ARBA00022448"/>
    </source>
</evidence>
<feature type="domain" description="ABC transporter" evidence="13">
    <location>
        <begin position="323"/>
        <end position="557"/>
    </location>
</feature>
<feature type="transmembrane region" description="Helical" evidence="11">
    <location>
        <begin position="136"/>
        <end position="154"/>
    </location>
</feature>
<keyword evidence="5 11" id="KW-0812">Transmembrane</keyword>
<dbReference type="Gene3D" id="1.20.1560.10">
    <property type="entry name" value="ABC transporter type 1, transmembrane domain"/>
    <property type="match status" value="1"/>
</dbReference>
<evidence type="ECO:0000256" key="1">
    <source>
        <dbReference type="ARBA" id="ARBA00004651"/>
    </source>
</evidence>
<dbReference type="PROSITE" id="PS50893">
    <property type="entry name" value="ABC_TRANSPORTER_2"/>
    <property type="match status" value="1"/>
</dbReference>
<evidence type="ECO:0000256" key="4">
    <source>
        <dbReference type="ARBA" id="ARBA00022519"/>
    </source>
</evidence>
<keyword evidence="8 11" id="KW-1133">Transmembrane helix</keyword>
<dbReference type="GO" id="GO:0000160">
    <property type="term" value="P:phosphorelay signal transduction system"/>
    <property type="evidence" value="ECO:0007669"/>
    <property type="project" value="InterPro"/>
</dbReference>
<dbReference type="GO" id="GO:0005524">
    <property type="term" value="F:ATP binding"/>
    <property type="evidence" value="ECO:0007669"/>
    <property type="project" value="UniProtKB-KW"/>
</dbReference>
<evidence type="ECO:0000259" key="14">
    <source>
        <dbReference type="PROSITE" id="PS50929"/>
    </source>
</evidence>
<dbReference type="InterPro" id="IPR039421">
    <property type="entry name" value="Type_1_exporter"/>
</dbReference>
<feature type="domain" description="ABC transmembrane type-1" evidence="14">
    <location>
        <begin position="1"/>
        <end position="279"/>
    </location>
</feature>
<dbReference type="SMART" id="SM00448">
    <property type="entry name" value="REC"/>
    <property type="match status" value="1"/>
</dbReference>
<dbReference type="InterPro" id="IPR011006">
    <property type="entry name" value="CheY-like_superfamily"/>
</dbReference>
<dbReference type="PROSITE" id="PS50110">
    <property type="entry name" value="RESPONSE_REGULATORY"/>
    <property type="match status" value="1"/>
</dbReference>
<proteinExistence type="predicted"/>
<dbReference type="Pfam" id="PF00072">
    <property type="entry name" value="Response_reg"/>
    <property type="match status" value="1"/>
</dbReference>
<feature type="transmembrane region" description="Helical" evidence="11">
    <location>
        <begin position="103"/>
        <end position="130"/>
    </location>
</feature>
<feature type="transmembrane region" description="Helical" evidence="11">
    <location>
        <begin position="220"/>
        <end position="240"/>
    </location>
</feature>
<feature type="domain" description="Response regulatory" evidence="12">
    <location>
        <begin position="742"/>
        <end position="865"/>
    </location>
</feature>
<keyword evidence="9 11" id="KW-0472">Membrane</keyword>
<dbReference type="SMART" id="SM00382">
    <property type="entry name" value="AAA"/>
    <property type="match status" value="1"/>
</dbReference>
<dbReference type="InterPro" id="IPR027417">
    <property type="entry name" value="P-loop_NTPase"/>
</dbReference>
<accession>A0A2N7X392</accession>
<dbReference type="Pfam" id="PF00005">
    <property type="entry name" value="ABC_tran"/>
    <property type="match status" value="1"/>
</dbReference>
<dbReference type="Gene3D" id="3.30.565.10">
    <property type="entry name" value="Histidine kinase-like ATPase, C-terminal domain"/>
    <property type="match status" value="1"/>
</dbReference>
<keyword evidence="2" id="KW-0813">Transport</keyword>
<dbReference type="PROSITE" id="PS50929">
    <property type="entry name" value="ABC_TM1F"/>
    <property type="match status" value="1"/>
</dbReference>
<evidence type="ECO:0000256" key="6">
    <source>
        <dbReference type="ARBA" id="ARBA00022741"/>
    </source>
</evidence>
<evidence type="ECO:0000259" key="13">
    <source>
        <dbReference type="PROSITE" id="PS50893"/>
    </source>
</evidence>
<name>A0A2N7X392_9BURK</name>
<evidence type="ECO:0000256" key="7">
    <source>
        <dbReference type="ARBA" id="ARBA00022840"/>
    </source>
</evidence>
<dbReference type="Proteomes" id="UP000235777">
    <property type="component" value="Unassembled WGS sequence"/>
</dbReference>
<dbReference type="PANTHER" id="PTHR24221:SF654">
    <property type="entry name" value="ATP-BINDING CASSETTE SUB-FAMILY B MEMBER 6"/>
    <property type="match status" value="1"/>
</dbReference>
<evidence type="ECO:0000256" key="11">
    <source>
        <dbReference type="SAM" id="Phobius"/>
    </source>
</evidence>
<dbReference type="SUPFAM" id="SSF52172">
    <property type="entry name" value="CheY-like"/>
    <property type="match status" value="1"/>
</dbReference>
<protein>
    <submittedName>
        <fullName evidence="15">ABC transporter ATP-binding protein</fullName>
    </submittedName>
</protein>
<evidence type="ECO:0000259" key="12">
    <source>
        <dbReference type="PROSITE" id="PS50110"/>
    </source>
</evidence>
<evidence type="ECO:0000256" key="5">
    <source>
        <dbReference type="ARBA" id="ARBA00022692"/>
    </source>
</evidence>
<keyword evidence="4" id="KW-0997">Cell inner membrane</keyword>
<dbReference type="FunFam" id="3.40.50.300:FF:000287">
    <property type="entry name" value="Multidrug ABC transporter ATP-binding protein"/>
    <property type="match status" value="1"/>
</dbReference>
<comment type="subcellular location">
    <subcellularLocation>
        <location evidence="1">Cell membrane</location>
        <topology evidence="1">Multi-pass membrane protein</topology>
    </subcellularLocation>
</comment>
<dbReference type="Gene3D" id="3.40.50.2300">
    <property type="match status" value="1"/>
</dbReference>
<feature type="transmembrane region" description="Helical" evidence="11">
    <location>
        <begin position="26"/>
        <end position="45"/>
    </location>
</feature>
<dbReference type="GO" id="GO:0005886">
    <property type="term" value="C:plasma membrane"/>
    <property type="evidence" value="ECO:0007669"/>
    <property type="project" value="UniProtKB-SubCell"/>
</dbReference>
<dbReference type="InterPro" id="IPR001789">
    <property type="entry name" value="Sig_transdc_resp-reg_receiver"/>
</dbReference>
<dbReference type="CDD" id="cd18582">
    <property type="entry name" value="ABC_6TM_ATM1_ABCB7"/>
    <property type="match status" value="1"/>
</dbReference>
<evidence type="ECO:0000256" key="3">
    <source>
        <dbReference type="ARBA" id="ARBA00022475"/>
    </source>
</evidence>
<dbReference type="InterPro" id="IPR011527">
    <property type="entry name" value="ABC1_TM_dom"/>
</dbReference>
<evidence type="ECO:0000313" key="15">
    <source>
        <dbReference type="EMBL" id="PMS35945.1"/>
    </source>
</evidence>
<evidence type="ECO:0000313" key="16">
    <source>
        <dbReference type="Proteomes" id="UP000235777"/>
    </source>
</evidence>
<dbReference type="InterPro" id="IPR003593">
    <property type="entry name" value="AAA+_ATPase"/>
</dbReference>
<dbReference type="InterPro" id="IPR003439">
    <property type="entry name" value="ABC_transporter-like_ATP-bd"/>
</dbReference>
<keyword evidence="3" id="KW-1003">Cell membrane</keyword>
<dbReference type="STRING" id="863227.GCA_000373005_05338"/>
<dbReference type="Gene3D" id="3.40.50.300">
    <property type="entry name" value="P-loop containing nucleotide triphosphate hydrolases"/>
    <property type="match status" value="1"/>
</dbReference>
<keyword evidence="6" id="KW-0547">Nucleotide-binding</keyword>
<dbReference type="PANTHER" id="PTHR24221">
    <property type="entry name" value="ATP-BINDING CASSETTE SUB-FAMILY B"/>
    <property type="match status" value="1"/>
</dbReference>
<dbReference type="PROSITE" id="PS00211">
    <property type="entry name" value="ABC_TRANSPORTER_1"/>
    <property type="match status" value="1"/>
</dbReference>
<dbReference type="InterPro" id="IPR036640">
    <property type="entry name" value="ABC1_TM_sf"/>
</dbReference>
<dbReference type="GO" id="GO:0016887">
    <property type="term" value="F:ATP hydrolysis activity"/>
    <property type="evidence" value="ECO:0007669"/>
    <property type="project" value="InterPro"/>
</dbReference>
<keyword evidence="10" id="KW-0597">Phosphoprotein</keyword>
<organism evidence="15 16">
    <name type="scientific">Trinickia symbiotica</name>
    <dbReference type="NCBI Taxonomy" id="863227"/>
    <lineage>
        <taxon>Bacteria</taxon>
        <taxon>Pseudomonadati</taxon>
        <taxon>Pseudomonadota</taxon>
        <taxon>Betaproteobacteria</taxon>
        <taxon>Burkholderiales</taxon>
        <taxon>Burkholderiaceae</taxon>
        <taxon>Trinickia</taxon>
    </lineage>
</organism>
<sequence length="868" mass="93793">MIASKLAGVTVPLALRSIVDDLAHPAPYLLIPIFLVLAYVLLRFFGDALGEARDVVFSTVTQHTVAALAERTFARLHRLGARFHAKRETGSIVRDVQKGTDGIGYLLGVGLFTILPALIEIGTVIAIIALHLTIEFTWIIGATLVCYAIYTVVFTRRRMVVQREVNRLESAADSRLVDSMLNYDTVKYFAAEEIEAERYHNVLAHWVIARLRNQRALTTLHVGQSAIVCLGIAATMLLAVQHVAAARMSVGDLVLVNAYIVQVCMPLNTLGFVFRETNDALVNVERMFSVLAGERYGEAGGGIGDEDRDEPGARDLVVAAGEIVFEHVDFGYDPARQVLHDISFRASAGHTIAVVGGSGSGKSTLVRLLFRLYAPSRGTISIDGQDLRQVTRRTLREAIGIVPQDTVLFNETIAYNIGYGRVRATRADIVRAARAAQLDAFIERLPDHYDTRVGERGLRLSGGERQRIAIARAFLKDPPIIVFDEATSALDTRSERAIQTEFRRLAQGRTSIVIAHRLSTVVDADRILVMEHGRIVEQGTHDELIARPHGVYARMWALQREQGELEHTQRRLAAQPRTIGDLASAIAARVARVAATRGVAFRTNVADPELPVTGETDEIERVVAMLASNEIEHAAYGQRVELRAQRSENGAWLVVLGAHEEPAELTDEQAAVAEAVLSAAGGTFMPSPVDGRVAYVAALPLVPVVPVGAAAMPGERTAALTVDGYATGARPPAAASMLEGISVLAIDDDEEARDALEAALASHGARVALAASGADAVDQLERTVPARWPGVVVCDITLGEEDGCDVLERIRAVARRHAVPALPAIALTGHADGATRARTERAGFEAHLVKPVQIDALADEIRRLAVPA</sequence>
<evidence type="ECO:0000256" key="9">
    <source>
        <dbReference type="ARBA" id="ARBA00023136"/>
    </source>
</evidence>
<dbReference type="Pfam" id="PF00664">
    <property type="entry name" value="ABC_membrane"/>
    <property type="match status" value="1"/>
</dbReference>
<evidence type="ECO:0000256" key="8">
    <source>
        <dbReference type="ARBA" id="ARBA00022989"/>
    </source>
</evidence>
<dbReference type="InterPro" id="IPR036890">
    <property type="entry name" value="HATPase_C_sf"/>
</dbReference>
<dbReference type="SUPFAM" id="SSF90123">
    <property type="entry name" value="ABC transporter transmembrane region"/>
    <property type="match status" value="1"/>
</dbReference>
<dbReference type="AlphaFoldDB" id="A0A2N7X392"/>
<dbReference type="SUPFAM" id="SSF52540">
    <property type="entry name" value="P-loop containing nucleoside triphosphate hydrolases"/>
    <property type="match status" value="1"/>
</dbReference>